<name>A0A1E7EY50_9STRA</name>
<accession>A0A1E7EY50</accession>
<dbReference type="Proteomes" id="UP000095751">
    <property type="component" value="Unassembled WGS sequence"/>
</dbReference>
<dbReference type="InParanoid" id="A0A1E7EY50"/>
<organism evidence="3 4">
    <name type="scientific">Fragilariopsis cylindrus CCMP1102</name>
    <dbReference type="NCBI Taxonomy" id="635003"/>
    <lineage>
        <taxon>Eukaryota</taxon>
        <taxon>Sar</taxon>
        <taxon>Stramenopiles</taxon>
        <taxon>Ochrophyta</taxon>
        <taxon>Bacillariophyta</taxon>
        <taxon>Bacillariophyceae</taxon>
        <taxon>Bacillariophycidae</taxon>
        <taxon>Bacillariales</taxon>
        <taxon>Bacillariaceae</taxon>
        <taxon>Fragilariopsis</taxon>
    </lineage>
</organism>
<keyword evidence="2" id="KW-1133">Transmembrane helix</keyword>
<keyword evidence="2" id="KW-0472">Membrane</keyword>
<keyword evidence="2" id="KW-0812">Transmembrane</keyword>
<reference evidence="3 4" key="1">
    <citation type="submission" date="2016-09" db="EMBL/GenBank/DDBJ databases">
        <title>Extensive genetic diversity and differential bi-allelic expression allows diatom success in the polar Southern Ocean.</title>
        <authorList>
            <consortium name="DOE Joint Genome Institute"/>
            <person name="Mock T."/>
            <person name="Otillar R.P."/>
            <person name="Strauss J."/>
            <person name="Dupont C."/>
            <person name="Frickenhaus S."/>
            <person name="Maumus F."/>
            <person name="Mcmullan M."/>
            <person name="Sanges R."/>
            <person name="Schmutz J."/>
            <person name="Toseland A."/>
            <person name="Valas R."/>
            <person name="Veluchamy A."/>
            <person name="Ward B.J."/>
            <person name="Allen A."/>
            <person name="Barry K."/>
            <person name="Falciatore A."/>
            <person name="Ferrante M."/>
            <person name="Fortunato A.E."/>
            <person name="Gloeckner G."/>
            <person name="Gruber A."/>
            <person name="Hipkin R."/>
            <person name="Janech M."/>
            <person name="Kroth P."/>
            <person name="Leese F."/>
            <person name="Lindquist E."/>
            <person name="Lyon B.R."/>
            <person name="Martin J."/>
            <person name="Mayer C."/>
            <person name="Parker M."/>
            <person name="Quesneville H."/>
            <person name="Raymond J."/>
            <person name="Uhlig C."/>
            <person name="Valentin K.U."/>
            <person name="Worden A.Z."/>
            <person name="Armbrust E.V."/>
            <person name="Bowler C."/>
            <person name="Green B."/>
            <person name="Moulton V."/>
            <person name="Van Oosterhout C."/>
            <person name="Grigoriev I."/>
        </authorList>
    </citation>
    <scope>NUCLEOTIDE SEQUENCE [LARGE SCALE GENOMIC DNA]</scope>
    <source>
        <strain evidence="3 4">CCMP1102</strain>
    </source>
</reference>
<dbReference type="KEGG" id="fcy:FRACYDRAFT_246825"/>
<evidence type="ECO:0000256" key="2">
    <source>
        <dbReference type="SAM" id="Phobius"/>
    </source>
</evidence>
<gene>
    <name evidence="3" type="ORF">FRACYDRAFT_246825</name>
</gene>
<evidence type="ECO:0000256" key="1">
    <source>
        <dbReference type="SAM" id="MobiDB-lite"/>
    </source>
</evidence>
<dbReference type="AlphaFoldDB" id="A0A1E7EY50"/>
<evidence type="ECO:0000313" key="4">
    <source>
        <dbReference type="Proteomes" id="UP000095751"/>
    </source>
</evidence>
<feature type="transmembrane region" description="Helical" evidence="2">
    <location>
        <begin position="66"/>
        <end position="83"/>
    </location>
</feature>
<evidence type="ECO:0008006" key="5">
    <source>
        <dbReference type="Google" id="ProtNLM"/>
    </source>
</evidence>
<feature type="region of interest" description="Disordered" evidence="1">
    <location>
        <begin position="101"/>
        <end position="135"/>
    </location>
</feature>
<keyword evidence="4" id="KW-1185">Reference proteome</keyword>
<feature type="transmembrane region" description="Helical" evidence="2">
    <location>
        <begin position="36"/>
        <end position="54"/>
    </location>
</feature>
<protein>
    <recommendedName>
        <fullName evidence="5">Transmembrane protein</fullName>
    </recommendedName>
</protein>
<sequence length="254" mass="27795">MSTFTLSPATAISNVVSLNNQNSKIRNGNNNNNRLWTLHYIYFIGALFCVMLAISQQQQQSSSSPLFLGTAVTAAVTATVSSVRPASVTMMAMTAGGRTLIEIGNNNNGRPNVDDDDDKKKEIDDDASSSSTKSDKLNPLLQKTFQAIKNPIVASIVIGNVASMIGLLPIGLSGFLPALSIAIFGRRLKTMKWLSKPLMLVLKNSKGFVATALKNKKKVLVPYEKIRSLVKELCKFISKLYKNDCWYVHHGDEK</sequence>
<dbReference type="EMBL" id="KV784370">
    <property type="protein sequence ID" value="OEU10950.1"/>
    <property type="molecule type" value="Genomic_DNA"/>
</dbReference>
<feature type="transmembrane region" description="Helical" evidence="2">
    <location>
        <begin position="152"/>
        <end position="185"/>
    </location>
</feature>
<evidence type="ECO:0000313" key="3">
    <source>
        <dbReference type="EMBL" id="OEU10950.1"/>
    </source>
</evidence>
<proteinExistence type="predicted"/>